<dbReference type="RefSeq" id="WP_071165588.1">
    <property type="nucleotide sequence ID" value="NZ_CP017781.1"/>
</dbReference>
<accession>A0A1D9M9S4</accession>
<organism evidence="1 2">
    <name type="scientific">Rhodobacter xanthinilyticus</name>
    <dbReference type="NCBI Taxonomy" id="1850250"/>
    <lineage>
        <taxon>Bacteria</taxon>
        <taxon>Pseudomonadati</taxon>
        <taxon>Pseudomonadota</taxon>
        <taxon>Alphaproteobacteria</taxon>
        <taxon>Rhodobacterales</taxon>
        <taxon>Rhodobacter group</taxon>
        <taxon>Rhodobacter</taxon>
    </lineage>
</organism>
<dbReference type="Proteomes" id="UP000176562">
    <property type="component" value="Chromosome"/>
</dbReference>
<proteinExistence type="predicted"/>
<keyword evidence="2" id="KW-1185">Reference proteome</keyword>
<dbReference type="KEGG" id="rhp:LPB142_04025"/>
<protein>
    <submittedName>
        <fullName evidence="1">Uncharacterized protein</fullName>
    </submittedName>
</protein>
<evidence type="ECO:0000313" key="2">
    <source>
        <dbReference type="Proteomes" id="UP000176562"/>
    </source>
</evidence>
<dbReference type="EMBL" id="CP017781">
    <property type="protein sequence ID" value="AOZ68587.1"/>
    <property type="molecule type" value="Genomic_DNA"/>
</dbReference>
<dbReference type="AlphaFoldDB" id="A0A1D9M9S4"/>
<name>A0A1D9M9S4_9RHOB</name>
<gene>
    <name evidence="1" type="ORF">LPB142_04025</name>
</gene>
<sequence length="129" mass="14904">MAKTKADNEKLKVRTVSLPLDLYERLQPIVDAAVAAGENEAFVLRQVARIALQRQWTATFLEVPSEVTRERDRDRVTPRLALPPAMDEQVFALSEFAAFSRWFTFAVERFLVQYRKGDPHLFDVLPRRS</sequence>
<reference evidence="1 2" key="1">
    <citation type="submission" date="2016-10" db="EMBL/GenBank/DDBJ databases">
        <title>Rhodobacter sp. LPB0142, isolated from sea water.</title>
        <authorList>
            <person name="Kim E."/>
            <person name="Yi H."/>
        </authorList>
    </citation>
    <scope>NUCLEOTIDE SEQUENCE [LARGE SCALE GENOMIC DNA]</scope>
    <source>
        <strain evidence="1 2">LPB0142</strain>
    </source>
</reference>
<evidence type="ECO:0000313" key="1">
    <source>
        <dbReference type="EMBL" id="AOZ68587.1"/>
    </source>
</evidence>